<dbReference type="InterPro" id="IPR000421">
    <property type="entry name" value="FA58C"/>
</dbReference>
<protein>
    <recommendedName>
        <fullName evidence="3">F5/8 type C domain-containing protein</fullName>
    </recommendedName>
</protein>
<accession>A0A919NMT1</accession>
<keyword evidence="2" id="KW-0472">Membrane</keyword>
<keyword evidence="2" id="KW-1133">Transmembrane helix</keyword>
<keyword evidence="2" id="KW-0812">Transmembrane</keyword>
<comment type="caution">
    <text evidence="4">The sequence shown here is derived from an EMBL/GenBank/DDBJ whole genome shotgun (WGS) entry which is preliminary data.</text>
</comment>
<feature type="compositionally biased region" description="Low complexity" evidence="1">
    <location>
        <begin position="27"/>
        <end position="49"/>
    </location>
</feature>
<gene>
    <name evidence="4" type="ORF">Ate02nite_35490</name>
</gene>
<feature type="domain" description="F5/8 type C" evidence="3">
    <location>
        <begin position="226"/>
        <end position="365"/>
    </location>
</feature>
<dbReference type="RefSeq" id="WP_203806751.1">
    <property type="nucleotide sequence ID" value="NZ_BOMY01000022.1"/>
</dbReference>
<dbReference type="Proteomes" id="UP000623608">
    <property type="component" value="Unassembled WGS sequence"/>
</dbReference>
<dbReference type="SUPFAM" id="SSF49785">
    <property type="entry name" value="Galactose-binding domain-like"/>
    <property type="match status" value="1"/>
</dbReference>
<feature type="compositionally biased region" description="Low complexity" evidence="1">
    <location>
        <begin position="197"/>
        <end position="232"/>
    </location>
</feature>
<evidence type="ECO:0000313" key="4">
    <source>
        <dbReference type="EMBL" id="GIF20819.1"/>
    </source>
</evidence>
<feature type="region of interest" description="Disordered" evidence="1">
    <location>
        <begin position="1"/>
        <end position="132"/>
    </location>
</feature>
<dbReference type="Pfam" id="PF00754">
    <property type="entry name" value="F5_F8_type_C"/>
    <property type="match status" value="1"/>
</dbReference>
<feature type="region of interest" description="Disordered" evidence="1">
    <location>
        <begin position="169"/>
        <end position="242"/>
    </location>
</feature>
<dbReference type="Gene3D" id="2.60.120.260">
    <property type="entry name" value="Galactose-binding domain-like"/>
    <property type="match status" value="1"/>
</dbReference>
<dbReference type="InterPro" id="IPR008979">
    <property type="entry name" value="Galactose-bd-like_sf"/>
</dbReference>
<reference evidence="4" key="1">
    <citation type="submission" date="2021-01" db="EMBL/GenBank/DDBJ databases">
        <title>Whole genome shotgun sequence of Actinoplanes tereljensis NBRC 105297.</title>
        <authorList>
            <person name="Komaki H."/>
            <person name="Tamura T."/>
        </authorList>
    </citation>
    <scope>NUCLEOTIDE SEQUENCE</scope>
    <source>
        <strain evidence="4">NBRC 105297</strain>
    </source>
</reference>
<name>A0A919NMT1_9ACTN</name>
<dbReference type="PROSITE" id="PS50022">
    <property type="entry name" value="FA58C_3"/>
    <property type="match status" value="1"/>
</dbReference>
<dbReference type="AlphaFoldDB" id="A0A919NMT1"/>
<organism evidence="4 5">
    <name type="scientific">Paractinoplanes tereljensis</name>
    <dbReference type="NCBI Taxonomy" id="571912"/>
    <lineage>
        <taxon>Bacteria</taxon>
        <taxon>Bacillati</taxon>
        <taxon>Actinomycetota</taxon>
        <taxon>Actinomycetes</taxon>
        <taxon>Micromonosporales</taxon>
        <taxon>Micromonosporaceae</taxon>
        <taxon>Paractinoplanes</taxon>
    </lineage>
</organism>
<proteinExistence type="predicted"/>
<evidence type="ECO:0000256" key="1">
    <source>
        <dbReference type="SAM" id="MobiDB-lite"/>
    </source>
</evidence>
<keyword evidence="5" id="KW-1185">Reference proteome</keyword>
<evidence type="ECO:0000256" key="2">
    <source>
        <dbReference type="SAM" id="Phobius"/>
    </source>
</evidence>
<evidence type="ECO:0000313" key="5">
    <source>
        <dbReference type="Proteomes" id="UP000623608"/>
    </source>
</evidence>
<feature type="compositionally biased region" description="Polar residues" evidence="1">
    <location>
        <begin position="233"/>
        <end position="242"/>
    </location>
</feature>
<sequence>MTGTPSDHPDPADVPAQRPSSDEGRPSASEKAATERAAALRAVFAASPRPGQSTRDLRGFRTSGSPATGRPTGPGPATDQAATSRTPKRPSGLNAPGTPATGRRGGKNASGSPDIGWPASQNGAGSPAASGRRRRRLWLVPVVVGAVALGAVAGGIAVHRAKPTTIDGTAAADSSGQAGVQLPATGVTDAPTPSPSSPVASSVAPTSASALPSSPTATATSKPTPSSSPTVTGRANPSGTNLALNKTATASSIESAPWPASAAVDGDMASRWSSGFADPQWIKVDLGAVWAISDVRLAWEHAYALSYRVDLSLDGSKWSTVYRTTAGTDGVREIPVTKVPARYVRVYGLKRVSQYGYSLQELEVH</sequence>
<dbReference type="EMBL" id="BOMY01000022">
    <property type="protein sequence ID" value="GIF20819.1"/>
    <property type="molecule type" value="Genomic_DNA"/>
</dbReference>
<evidence type="ECO:0000259" key="3">
    <source>
        <dbReference type="PROSITE" id="PS50022"/>
    </source>
</evidence>
<feature type="compositionally biased region" description="Low complexity" evidence="1">
    <location>
        <begin position="62"/>
        <end position="78"/>
    </location>
</feature>
<feature type="transmembrane region" description="Helical" evidence="2">
    <location>
        <begin position="137"/>
        <end position="158"/>
    </location>
</feature>